<name>A0A7W5GCV4_9BACL</name>
<dbReference type="EMBL" id="JACHXW010000023">
    <property type="protein sequence ID" value="MBB3155276.1"/>
    <property type="molecule type" value="Genomic_DNA"/>
</dbReference>
<organism evidence="1 2">
    <name type="scientific">Paenibacillus endophyticus</name>
    <dbReference type="NCBI Taxonomy" id="1294268"/>
    <lineage>
        <taxon>Bacteria</taxon>
        <taxon>Bacillati</taxon>
        <taxon>Bacillota</taxon>
        <taxon>Bacilli</taxon>
        <taxon>Bacillales</taxon>
        <taxon>Paenibacillaceae</taxon>
        <taxon>Paenibacillus</taxon>
    </lineage>
</organism>
<protein>
    <submittedName>
        <fullName evidence="1">Uncharacterized protein</fullName>
    </submittedName>
</protein>
<keyword evidence="2" id="KW-1185">Reference proteome</keyword>
<evidence type="ECO:0000313" key="2">
    <source>
        <dbReference type="Proteomes" id="UP000518605"/>
    </source>
</evidence>
<dbReference type="Proteomes" id="UP000518605">
    <property type="component" value="Unassembled WGS sequence"/>
</dbReference>
<gene>
    <name evidence="1" type="ORF">FHS16_005384</name>
</gene>
<accession>A0A7W5GCV4</accession>
<proteinExistence type="predicted"/>
<sequence>MRMRFEALIGMATRTALCLTIQKNGGMKNDGCTPES</sequence>
<dbReference type="AlphaFoldDB" id="A0A7W5GCV4"/>
<comment type="caution">
    <text evidence="1">The sequence shown here is derived from an EMBL/GenBank/DDBJ whole genome shotgun (WGS) entry which is preliminary data.</text>
</comment>
<evidence type="ECO:0000313" key="1">
    <source>
        <dbReference type="EMBL" id="MBB3155276.1"/>
    </source>
</evidence>
<reference evidence="1 2" key="1">
    <citation type="submission" date="2020-08" db="EMBL/GenBank/DDBJ databases">
        <title>Genomic Encyclopedia of Type Strains, Phase III (KMG-III): the genomes of soil and plant-associated and newly described type strains.</title>
        <authorList>
            <person name="Whitman W."/>
        </authorList>
    </citation>
    <scope>NUCLEOTIDE SEQUENCE [LARGE SCALE GENOMIC DNA]</scope>
    <source>
        <strain evidence="1 2">CECT 8234</strain>
    </source>
</reference>